<dbReference type="Pfam" id="PF13581">
    <property type="entry name" value="HATPase_c_2"/>
    <property type="match status" value="1"/>
</dbReference>
<keyword evidence="1" id="KW-0808">Transferase</keyword>
<keyword evidence="1" id="KW-0418">Kinase</keyword>
<reference evidence="4" key="1">
    <citation type="journal article" date="2019" name="Int. J. Syst. Evol. Microbiol.">
        <title>The Global Catalogue of Microorganisms (GCM) 10K type strain sequencing project: providing services to taxonomists for standard genome sequencing and annotation.</title>
        <authorList>
            <consortium name="The Broad Institute Genomics Platform"/>
            <consortium name="The Broad Institute Genome Sequencing Center for Infectious Disease"/>
            <person name="Wu L."/>
            <person name="Ma J."/>
        </authorList>
    </citation>
    <scope>NUCLEOTIDE SEQUENCE [LARGE SCALE GENOMIC DNA]</scope>
    <source>
        <strain evidence="4">JCM 18055</strain>
    </source>
</reference>
<dbReference type="RefSeq" id="WP_345383355.1">
    <property type="nucleotide sequence ID" value="NZ_BAABIC010000021.1"/>
</dbReference>
<protein>
    <recommendedName>
        <fullName evidence="2">Histidine kinase/HSP90-like ATPase domain-containing protein</fullName>
    </recommendedName>
</protein>
<proteinExistence type="predicted"/>
<dbReference type="PANTHER" id="PTHR35526:SF3">
    <property type="entry name" value="ANTI-SIGMA-F FACTOR RSBW"/>
    <property type="match status" value="1"/>
</dbReference>
<gene>
    <name evidence="3" type="ORF">GCM10023215_51720</name>
</gene>
<dbReference type="SUPFAM" id="SSF55874">
    <property type="entry name" value="ATPase domain of HSP90 chaperone/DNA topoisomerase II/histidine kinase"/>
    <property type="match status" value="1"/>
</dbReference>
<name>A0ABP8XGF9_9PSEU</name>
<dbReference type="Proteomes" id="UP001500325">
    <property type="component" value="Unassembled WGS sequence"/>
</dbReference>
<keyword evidence="1" id="KW-0723">Serine/threonine-protein kinase</keyword>
<keyword evidence="4" id="KW-1185">Reference proteome</keyword>
<dbReference type="Gene3D" id="3.30.565.10">
    <property type="entry name" value="Histidine kinase-like ATPase, C-terminal domain"/>
    <property type="match status" value="1"/>
</dbReference>
<sequence>MTMVEANERTDVVGRRADGSRPASLVAAFRDATCLPGLRTWLREQLAPADALLDAELVCTELVTNAVEHAGGPRRVRVTVLDRVRMRIEVDDAGAGAPLTVGESRLGAHRGRGLTIVNAVAHWGVRRTRTGKTVWATLELA</sequence>
<dbReference type="PANTHER" id="PTHR35526">
    <property type="entry name" value="ANTI-SIGMA-F FACTOR RSBW-RELATED"/>
    <property type="match status" value="1"/>
</dbReference>
<dbReference type="InterPro" id="IPR036890">
    <property type="entry name" value="HATPase_C_sf"/>
</dbReference>
<evidence type="ECO:0000256" key="1">
    <source>
        <dbReference type="ARBA" id="ARBA00022527"/>
    </source>
</evidence>
<organism evidence="3 4">
    <name type="scientific">Pseudonocardia yuanmonensis</name>
    <dbReference type="NCBI Taxonomy" id="1095914"/>
    <lineage>
        <taxon>Bacteria</taxon>
        <taxon>Bacillati</taxon>
        <taxon>Actinomycetota</taxon>
        <taxon>Actinomycetes</taxon>
        <taxon>Pseudonocardiales</taxon>
        <taxon>Pseudonocardiaceae</taxon>
        <taxon>Pseudonocardia</taxon>
    </lineage>
</organism>
<comment type="caution">
    <text evidence="3">The sequence shown here is derived from an EMBL/GenBank/DDBJ whole genome shotgun (WGS) entry which is preliminary data.</text>
</comment>
<evidence type="ECO:0000313" key="4">
    <source>
        <dbReference type="Proteomes" id="UP001500325"/>
    </source>
</evidence>
<dbReference type="InterPro" id="IPR003594">
    <property type="entry name" value="HATPase_dom"/>
</dbReference>
<dbReference type="EMBL" id="BAABIC010000021">
    <property type="protein sequence ID" value="GAA4705419.1"/>
    <property type="molecule type" value="Genomic_DNA"/>
</dbReference>
<feature type="domain" description="Histidine kinase/HSP90-like ATPase" evidence="2">
    <location>
        <begin position="37"/>
        <end position="137"/>
    </location>
</feature>
<dbReference type="CDD" id="cd16936">
    <property type="entry name" value="HATPase_RsbW-like"/>
    <property type="match status" value="1"/>
</dbReference>
<evidence type="ECO:0000259" key="2">
    <source>
        <dbReference type="Pfam" id="PF13581"/>
    </source>
</evidence>
<dbReference type="InterPro" id="IPR050267">
    <property type="entry name" value="Anti-sigma-factor_SerPK"/>
</dbReference>
<evidence type="ECO:0000313" key="3">
    <source>
        <dbReference type="EMBL" id="GAA4705419.1"/>
    </source>
</evidence>
<accession>A0ABP8XGF9</accession>